<dbReference type="Pfam" id="PF12697">
    <property type="entry name" value="Abhydrolase_6"/>
    <property type="match status" value="1"/>
</dbReference>
<comment type="caution">
    <text evidence="4">The sequence shown here is derived from an EMBL/GenBank/DDBJ whole genome shotgun (WGS) entry which is preliminary data.</text>
</comment>
<dbReference type="SUPFAM" id="SSF53474">
    <property type="entry name" value="alpha/beta-Hydrolases"/>
    <property type="match status" value="1"/>
</dbReference>
<dbReference type="InterPro" id="IPR029058">
    <property type="entry name" value="AB_hydrolase_fold"/>
</dbReference>
<evidence type="ECO:0000313" key="4">
    <source>
        <dbReference type="EMBL" id="KAG5416810.1"/>
    </source>
</evidence>
<protein>
    <recommendedName>
        <fullName evidence="3">AB hydrolase-1 domain-containing protein</fullName>
    </recommendedName>
</protein>
<reference evidence="4 5" key="1">
    <citation type="submission" date="2020-12" db="EMBL/GenBank/DDBJ databases">
        <title>Effect of drift, selection, and recombination on the evolution of hybrid genomes in Candida yeast pathogens.</title>
        <authorList>
            <person name="Mixao V."/>
            <person name="Ksiezopolska E."/>
            <person name="Saus E."/>
            <person name="Boekhout T."/>
            <person name="Gacser A."/>
            <person name="Gabaldon T."/>
        </authorList>
    </citation>
    <scope>NUCLEOTIDE SEQUENCE [LARGE SCALE GENOMIC DNA]</scope>
    <source>
        <strain evidence="4 5">BP57</strain>
    </source>
</reference>
<feature type="domain" description="AB hydrolase-1" evidence="3">
    <location>
        <begin position="54"/>
        <end position="330"/>
    </location>
</feature>
<dbReference type="Proteomes" id="UP000669133">
    <property type="component" value="Unassembled WGS sequence"/>
</dbReference>
<gene>
    <name evidence="4" type="ORF">I9W82_005540</name>
</gene>
<dbReference type="Gene3D" id="3.40.50.1820">
    <property type="entry name" value="alpha/beta hydrolase"/>
    <property type="match status" value="1"/>
</dbReference>
<accession>A0A8H8D9F8</accession>
<sequence length="402" mass="45302">MSYTLEKKQVKAHPIRALGSTLIAKDVEDLIIVYNKFKSSKPRPSPETKLTFNLVFCHGTGFNKSVWTYLIKQLYKLSESGQVPWHLDTVLAIDAVGHGDSSVANDGKLGSVFMWDDGSKDVIEVIKHERKTTGDMQNDLETRTVAVGHSMGGHIVLFTSFLESTIFDAVVAIEPIIYETPETKARYITSLKKLVTLLKDTFDTEQEARDYFSKYSFTKDFQSEVSKNYIDDEVYKTKNEEGKTVFKSKCSAANQISTYMSANMGSLKGMLALPSIKVPIFHIIGGAAVWNLKESAPWFRESVRPDLLAAAINVDKGKHLVNSEQPDDIIKIIADALTKRDKDFKQTRSTIPEVALKGDREALRKHQQKSILTFDMDNVYGYDADKRYVPFDLHTDKYSSKL</sequence>
<dbReference type="PANTHER" id="PTHR46118:SF4">
    <property type="entry name" value="PROTEIN ABHD11"/>
    <property type="match status" value="1"/>
</dbReference>
<comment type="similarity">
    <text evidence="1">Belongs to the AB hydrolase superfamily.</text>
</comment>
<organism evidence="4 5">
    <name type="scientific">Candida metapsilosis</name>
    <dbReference type="NCBI Taxonomy" id="273372"/>
    <lineage>
        <taxon>Eukaryota</taxon>
        <taxon>Fungi</taxon>
        <taxon>Dikarya</taxon>
        <taxon>Ascomycota</taxon>
        <taxon>Saccharomycotina</taxon>
        <taxon>Pichiomycetes</taxon>
        <taxon>Debaryomycetaceae</taxon>
        <taxon>Candida/Lodderomyces clade</taxon>
        <taxon>Candida</taxon>
    </lineage>
</organism>
<dbReference type="OrthoDB" id="94039at2759"/>
<keyword evidence="5" id="KW-1185">Reference proteome</keyword>
<keyword evidence="2" id="KW-0378">Hydrolase</keyword>
<name>A0A8H8D9F8_9ASCO</name>
<dbReference type="InterPro" id="IPR000073">
    <property type="entry name" value="AB_hydrolase_1"/>
</dbReference>
<dbReference type="GO" id="GO:0052689">
    <property type="term" value="F:carboxylic ester hydrolase activity"/>
    <property type="evidence" value="ECO:0007669"/>
    <property type="project" value="TreeGrafter"/>
</dbReference>
<dbReference type="EMBL" id="JAEOAQ010000008">
    <property type="protein sequence ID" value="KAG5416810.1"/>
    <property type="molecule type" value="Genomic_DNA"/>
</dbReference>
<dbReference type="RefSeq" id="XP_067545926.1">
    <property type="nucleotide sequence ID" value="XM_067694728.1"/>
</dbReference>
<dbReference type="GeneID" id="93654169"/>
<dbReference type="AlphaFoldDB" id="A0A8H8D9F8"/>
<evidence type="ECO:0000313" key="5">
    <source>
        <dbReference type="Proteomes" id="UP000669133"/>
    </source>
</evidence>
<evidence type="ECO:0000256" key="2">
    <source>
        <dbReference type="ARBA" id="ARBA00022801"/>
    </source>
</evidence>
<dbReference type="PANTHER" id="PTHR46118">
    <property type="entry name" value="PROTEIN ABHD11"/>
    <property type="match status" value="1"/>
</dbReference>
<evidence type="ECO:0000259" key="3">
    <source>
        <dbReference type="Pfam" id="PF12697"/>
    </source>
</evidence>
<evidence type="ECO:0000256" key="1">
    <source>
        <dbReference type="ARBA" id="ARBA00008645"/>
    </source>
</evidence>
<proteinExistence type="inferred from homology"/>